<reference evidence="2" key="1">
    <citation type="submission" date="2018-05" db="EMBL/GenBank/DDBJ databases">
        <authorList>
            <person name="Lanie J.A."/>
            <person name="Ng W.-L."/>
            <person name="Kazmierczak K.M."/>
            <person name="Andrzejewski T.M."/>
            <person name="Davidsen T.M."/>
            <person name="Wayne K.J."/>
            <person name="Tettelin H."/>
            <person name="Glass J.I."/>
            <person name="Rusch D."/>
            <person name="Podicherti R."/>
            <person name="Tsui H.-C.T."/>
            <person name="Winkler M.E."/>
        </authorList>
    </citation>
    <scope>NUCLEOTIDE SEQUENCE</scope>
</reference>
<feature type="non-terminal residue" evidence="2">
    <location>
        <position position="1"/>
    </location>
</feature>
<protein>
    <submittedName>
        <fullName evidence="2">Uncharacterized protein</fullName>
    </submittedName>
</protein>
<organism evidence="2">
    <name type="scientific">marine metagenome</name>
    <dbReference type="NCBI Taxonomy" id="408172"/>
    <lineage>
        <taxon>unclassified sequences</taxon>
        <taxon>metagenomes</taxon>
        <taxon>ecological metagenomes</taxon>
    </lineage>
</organism>
<feature type="transmembrane region" description="Helical" evidence="1">
    <location>
        <begin position="12"/>
        <end position="31"/>
    </location>
</feature>
<evidence type="ECO:0000313" key="2">
    <source>
        <dbReference type="EMBL" id="SUZ81598.1"/>
    </source>
</evidence>
<keyword evidence="1" id="KW-0472">Membrane</keyword>
<keyword evidence="1" id="KW-0812">Transmembrane</keyword>
<accession>A0A381QSA2</accession>
<proteinExistence type="predicted"/>
<name>A0A381QSA2_9ZZZZ</name>
<gene>
    <name evidence="2" type="ORF">METZ01_LOCUS34452</name>
</gene>
<dbReference type="SUPFAM" id="SSF48695">
    <property type="entry name" value="Multiheme cytochromes"/>
    <property type="match status" value="1"/>
</dbReference>
<evidence type="ECO:0000256" key="1">
    <source>
        <dbReference type="SAM" id="Phobius"/>
    </source>
</evidence>
<keyword evidence="1" id="KW-1133">Transmembrane helix</keyword>
<dbReference type="InterPro" id="IPR036280">
    <property type="entry name" value="Multihaem_cyt_sf"/>
</dbReference>
<sequence>VAKKSDGTRNFYRFVAVIGVVVIGSLGYSFISAAPNLNTAPYHKPPPSPTQCMECHITGKEKIPIMPHRPMGTCTACHKPYEIN</sequence>
<dbReference type="AlphaFoldDB" id="A0A381QSA2"/>
<dbReference type="EMBL" id="UINC01001474">
    <property type="protein sequence ID" value="SUZ81598.1"/>
    <property type="molecule type" value="Genomic_DNA"/>
</dbReference>